<dbReference type="InterPro" id="IPR017808">
    <property type="entry name" value="EgtC"/>
</dbReference>
<evidence type="ECO:0000256" key="2">
    <source>
        <dbReference type="HAMAP-Rule" id="MF_02036"/>
    </source>
</evidence>
<dbReference type="Pfam" id="PF13230">
    <property type="entry name" value="GATase_4"/>
    <property type="match status" value="1"/>
</dbReference>
<comment type="catalytic activity">
    <reaction evidence="2">
        <text>gamma-L-glutamyl-hercynylcysteine S-oxide + H2O = S-(hercyn-2-yl)-L-cysteine S-oxide + L-glutamate</text>
        <dbReference type="Rhea" id="RHEA:42684"/>
        <dbReference type="ChEBI" id="CHEBI:15377"/>
        <dbReference type="ChEBI" id="CHEBI:29985"/>
        <dbReference type="ChEBI" id="CHEBI:82703"/>
        <dbReference type="ChEBI" id="CHEBI:82706"/>
        <dbReference type="EC" id="3.5.1.118"/>
    </reaction>
</comment>
<comment type="function">
    <text evidence="2">Catalyzes the hydrolysis of the gamma-glutamyl amide bond of hercynyl-gamma-L-glutamyl-L-cysteine sulfoxide to produce hercynylcysteine sulfoxide, a step in the biosynthesis pathway of ergothioneine.</text>
</comment>
<dbReference type="PROSITE" id="PS51278">
    <property type="entry name" value="GATASE_TYPE_2"/>
    <property type="match status" value="1"/>
</dbReference>
<keyword evidence="5" id="KW-1185">Reference proteome</keyword>
<dbReference type="PANTHER" id="PTHR43187">
    <property type="entry name" value="GLUTAMINE AMIDOTRANSFERASE DUG3-RELATED"/>
    <property type="match status" value="1"/>
</dbReference>
<dbReference type="CDD" id="cd01908">
    <property type="entry name" value="YafJ"/>
    <property type="match status" value="1"/>
</dbReference>
<dbReference type="InterPro" id="IPR017932">
    <property type="entry name" value="GATase_2_dom"/>
</dbReference>
<organism evidence="4 5">
    <name type="scientific">Actinomycetospora cinnamomea</name>
    <dbReference type="NCBI Taxonomy" id="663609"/>
    <lineage>
        <taxon>Bacteria</taxon>
        <taxon>Bacillati</taxon>
        <taxon>Actinomycetota</taxon>
        <taxon>Actinomycetes</taxon>
        <taxon>Pseudonocardiales</taxon>
        <taxon>Pseudonocardiaceae</taxon>
        <taxon>Actinomycetospora</taxon>
    </lineage>
</organism>
<name>A0A2U1FIC4_9PSEU</name>
<keyword evidence="2" id="KW-0378">Hydrolase</keyword>
<proteinExistence type="inferred from homology"/>
<evidence type="ECO:0000256" key="1">
    <source>
        <dbReference type="ARBA" id="ARBA00022962"/>
    </source>
</evidence>
<dbReference type="AlphaFoldDB" id="A0A2U1FIC4"/>
<dbReference type="GO" id="GO:0016740">
    <property type="term" value="F:transferase activity"/>
    <property type="evidence" value="ECO:0007669"/>
    <property type="project" value="UniProtKB-KW"/>
</dbReference>
<gene>
    <name evidence="2" type="primary">egtC</name>
    <name evidence="4" type="ORF">C8D89_10360</name>
</gene>
<protein>
    <recommendedName>
        <fullName evidence="2">Gamma-glutamyl-hercynylcysteine sulfoxide hydrolase</fullName>
        <ecNumber evidence="2">3.5.1.118</ecNumber>
    </recommendedName>
    <alternativeName>
        <fullName evidence="2">Gamma-glutamyl hercynylcysteine S-oxide hydrolase</fullName>
    </alternativeName>
</protein>
<dbReference type="InterPro" id="IPR032889">
    <property type="entry name" value="EgtC_Actinobacteria"/>
</dbReference>
<dbReference type="EMBL" id="QEKW01000003">
    <property type="protein sequence ID" value="PVZ11730.1"/>
    <property type="molecule type" value="Genomic_DNA"/>
</dbReference>
<dbReference type="GO" id="GO:0016811">
    <property type="term" value="F:hydrolase activity, acting on carbon-nitrogen (but not peptide) bonds, in linear amides"/>
    <property type="evidence" value="ECO:0007669"/>
    <property type="project" value="UniProtKB-UniRule"/>
</dbReference>
<dbReference type="RefSeq" id="WP_116707456.1">
    <property type="nucleotide sequence ID" value="NZ_QEKW01000003.1"/>
</dbReference>
<keyword evidence="1 2" id="KW-0315">Glutamine amidotransferase</keyword>
<evidence type="ECO:0000313" key="4">
    <source>
        <dbReference type="EMBL" id="PVZ11730.1"/>
    </source>
</evidence>
<dbReference type="NCBIfam" id="TIGR03442">
    <property type="entry name" value="ergothioneine biosynthesis protein EgtC"/>
    <property type="match status" value="1"/>
</dbReference>
<dbReference type="Proteomes" id="UP000245639">
    <property type="component" value="Unassembled WGS sequence"/>
</dbReference>
<dbReference type="InterPro" id="IPR026869">
    <property type="entry name" value="EgtC-like"/>
</dbReference>
<dbReference type="InterPro" id="IPR052373">
    <property type="entry name" value="Gamma-glu_amide_hydrolase"/>
</dbReference>
<dbReference type="PANTHER" id="PTHR43187:SF2">
    <property type="entry name" value="GAMMA-GLUTAMYL-HERCYNYLCYSTEINE SULFOXIDE HYDROLASE"/>
    <property type="match status" value="1"/>
</dbReference>
<dbReference type="UniPathway" id="UPA01014"/>
<dbReference type="OrthoDB" id="9804310at2"/>
<dbReference type="InterPro" id="IPR029055">
    <property type="entry name" value="Ntn_hydrolases_N"/>
</dbReference>
<dbReference type="SUPFAM" id="SSF56235">
    <property type="entry name" value="N-terminal nucleophile aminohydrolases (Ntn hydrolases)"/>
    <property type="match status" value="1"/>
</dbReference>
<sequence length="277" mass="28540">MCRHLAHLGPTPVTLAAVVTEPPHSLLVQSYAPSDMRGGGTVNADGFGVGWYVRDLLSYSSEDHARGEPVLYRRDDPMWTDASFLDLARAVETTALVAAVRSATVGMPVSTAACAPFRGEAGGSTWLFSHNGVVRGWPHSVADLAATLPALDLLTLEAATDSALLWALVRARIAAGKDAADAVAGVVTEALAAAPASRLNLLLSDGAQVVATAVDHALSYRTHADGAVTVASEPLDDDAAWTAVPDGSLLVARPGGPHDPPAVTVTALSPHGPFPLP</sequence>
<comment type="pathway">
    <text evidence="2">Amino-acid biosynthesis; ergothioneine biosynthesis.</text>
</comment>
<dbReference type="Gene3D" id="3.60.20.10">
    <property type="entry name" value="Glutamine Phosphoribosylpyrophosphate, subunit 1, domain 1"/>
    <property type="match status" value="1"/>
</dbReference>
<evidence type="ECO:0000259" key="3">
    <source>
        <dbReference type="PROSITE" id="PS51278"/>
    </source>
</evidence>
<dbReference type="HAMAP" id="MF_02036">
    <property type="entry name" value="EgtC"/>
    <property type="match status" value="1"/>
</dbReference>
<dbReference type="EC" id="3.5.1.118" evidence="2"/>
<reference evidence="4 5" key="1">
    <citation type="submission" date="2018-04" db="EMBL/GenBank/DDBJ databases">
        <title>Genomic Encyclopedia of Type Strains, Phase IV (KMG-IV): sequencing the most valuable type-strain genomes for metagenomic binning, comparative biology and taxonomic classification.</title>
        <authorList>
            <person name="Goeker M."/>
        </authorList>
    </citation>
    <scope>NUCLEOTIDE SEQUENCE [LARGE SCALE GENOMIC DNA]</scope>
    <source>
        <strain evidence="4 5">DSM 45771</strain>
    </source>
</reference>
<feature type="domain" description="Glutamine amidotransferase type-2" evidence="3">
    <location>
        <begin position="2"/>
        <end position="277"/>
    </location>
</feature>
<evidence type="ECO:0000313" key="5">
    <source>
        <dbReference type="Proteomes" id="UP000245639"/>
    </source>
</evidence>
<dbReference type="GO" id="GO:0052699">
    <property type="term" value="P:ergothioneine biosynthetic process"/>
    <property type="evidence" value="ECO:0007669"/>
    <property type="project" value="UniProtKB-UniRule"/>
</dbReference>
<accession>A0A2U1FIC4</accession>
<comment type="caution">
    <text evidence="4">The sequence shown here is derived from an EMBL/GenBank/DDBJ whole genome shotgun (WGS) entry which is preliminary data.</text>
</comment>
<keyword evidence="4" id="KW-0808">Transferase</keyword>